<organism evidence="6 7">
    <name type="scientific">Acetobacter pomorum DM001</name>
    <dbReference type="NCBI Taxonomy" id="945681"/>
    <lineage>
        <taxon>Bacteria</taxon>
        <taxon>Pseudomonadati</taxon>
        <taxon>Pseudomonadota</taxon>
        <taxon>Alphaproteobacteria</taxon>
        <taxon>Acetobacterales</taxon>
        <taxon>Acetobacteraceae</taxon>
        <taxon>Acetobacter</taxon>
    </lineage>
</organism>
<dbReference type="SUPFAM" id="SSF46785">
    <property type="entry name" value="Winged helix' DNA-binding domain"/>
    <property type="match status" value="1"/>
</dbReference>
<dbReference type="Gene3D" id="3.40.190.10">
    <property type="entry name" value="Periplasmic binding protein-like II"/>
    <property type="match status" value="2"/>
</dbReference>
<dbReference type="InterPro" id="IPR036388">
    <property type="entry name" value="WH-like_DNA-bd_sf"/>
</dbReference>
<sequence length="332" mass="35946">MPLRYIASGNHTVLPLPSAQQLRYLITLSELRHFGRAAAACAVTQSTLSAGIMALERQLDAPLLDRTVGKKVVFTPLGHEIALKARQALAALEAVPQLAAAARTPLTGPLRVGIIPTIGPFLIPQLVLNLREHFPRLLLSITEDTTEHLLEKLSLGQLDTLVVAMPCLCDGTETHPLWQDPFRMIMPPDHPFSALPAVPASQLSEHNMIMMEDGHCLRDQTLAICRQSPSRSGSEGESDSTFTAMSLHSMAEMVELGLGIAIMPELAIHAGILRGHNLIARPLTSDLARRTIGLAWRPRSPRAADFQTLATTFAALAPPATPSRKAENPPEL</sequence>
<evidence type="ECO:0000313" key="7">
    <source>
        <dbReference type="Proteomes" id="UP000018454"/>
    </source>
</evidence>
<keyword evidence="4" id="KW-0804">Transcription</keyword>
<dbReference type="PANTHER" id="PTHR30346">
    <property type="entry name" value="TRANSCRIPTIONAL DUAL REGULATOR HCAR-RELATED"/>
    <property type="match status" value="1"/>
</dbReference>
<proteinExistence type="inferred from homology"/>
<dbReference type="InterPro" id="IPR005119">
    <property type="entry name" value="LysR_subst-bd"/>
</dbReference>
<dbReference type="InterPro" id="IPR000847">
    <property type="entry name" value="LysR_HTH_N"/>
</dbReference>
<dbReference type="PROSITE" id="PS50931">
    <property type="entry name" value="HTH_LYSR"/>
    <property type="match status" value="1"/>
</dbReference>
<dbReference type="InterPro" id="IPR036390">
    <property type="entry name" value="WH_DNA-bd_sf"/>
</dbReference>
<feature type="domain" description="HTH lysR-type" evidence="5">
    <location>
        <begin position="17"/>
        <end position="75"/>
    </location>
</feature>
<keyword evidence="3" id="KW-0238">DNA-binding</keyword>
<dbReference type="Pfam" id="PF03466">
    <property type="entry name" value="LysR_substrate"/>
    <property type="match status" value="1"/>
</dbReference>
<dbReference type="GO" id="GO:0003677">
    <property type="term" value="F:DNA binding"/>
    <property type="evidence" value="ECO:0007669"/>
    <property type="project" value="UniProtKB-KW"/>
</dbReference>
<comment type="similarity">
    <text evidence="1">Belongs to the LysR transcriptional regulatory family.</text>
</comment>
<evidence type="ECO:0000256" key="3">
    <source>
        <dbReference type="ARBA" id="ARBA00023125"/>
    </source>
</evidence>
<accession>F1YUT3</accession>
<name>F1YUT3_9PROT</name>
<dbReference type="SUPFAM" id="SSF53850">
    <property type="entry name" value="Periplasmic binding protein-like II"/>
    <property type="match status" value="1"/>
</dbReference>
<evidence type="ECO:0000313" key="6">
    <source>
        <dbReference type="EMBL" id="EGE47490.1"/>
    </source>
</evidence>
<evidence type="ECO:0000259" key="5">
    <source>
        <dbReference type="PROSITE" id="PS50931"/>
    </source>
</evidence>
<dbReference type="GO" id="GO:0003700">
    <property type="term" value="F:DNA-binding transcription factor activity"/>
    <property type="evidence" value="ECO:0007669"/>
    <property type="project" value="InterPro"/>
</dbReference>
<dbReference type="AlphaFoldDB" id="F1YUT3"/>
<evidence type="ECO:0000256" key="2">
    <source>
        <dbReference type="ARBA" id="ARBA00023015"/>
    </source>
</evidence>
<reference evidence="6 7" key="1">
    <citation type="journal article" date="2011" name="Science">
        <title>Drosophila microbiome modulates host developmental and metabolic homeostasis via insulin signaling.</title>
        <authorList>
            <person name="Shin S.C."/>
            <person name="Kim S.H."/>
            <person name="You H."/>
            <person name="Kim B."/>
            <person name="Kim A.C."/>
            <person name="Lee K.A."/>
            <person name="Yoon J.H."/>
            <person name="Ryu J.H."/>
            <person name="Lee W.J."/>
        </authorList>
    </citation>
    <scope>NUCLEOTIDE SEQUENCE [LARGE SCALE GENOMIC DNA]</scope>
    <source>
        <strain evidence="6 7">DM001</strain>
    </source>
</reference>
<dbReference type="Proteomes" id="UP000018454">
    <property type="component" value="Unassembled WGS sequence"/>
</dbReference>
<protein>
    <submittedName>
        <fullName evidence="6">Hydrogen peroxide-inducible genes activator</fullName>
    </submittedName>
</protein>
<dbReference type="GO" id="GO:0032993">
    <property type="term" value="C:protein-DNA complex"/>
    <property type="evidence" value="ECO:0007669"/>
    <property type="project" value="TreeGrafter"/>
</dbReference>
<dbReference type="CDD" id="cd08411">
    <property type="entry name" value="PBP2_OxyR"/>
    <property type="match status" value="1"/>
</dbReference>
<evidence type="ECO:0000256" key="4">
    <source>
        <dbReference type="ARBA" id="ARBA00023163"/>
    </source>
</evidence>
<comment type="caution">
    <text evidence="6">The sequence shown here is derived from an EMBL/GenBank/DDBJ whole genome shotgun (WGS) entry which is preliminary data.</text>
</comment>
<dbReference type="Pfam" id="PF00126">
    <property type="entry name" value="HTH_1"/>
    <property type="match status" value="1"/>
</dbReference>
<gene>
    <name evidence="6" type="primary">oxyR</name>
    <name evidence="6" type="ORF">APO_1710</name>
</gene>
<keyword evidence="2" id="KW-0805">Transcription regulation</keyword>
<dbReference type="Gene3D" id="1.10.10.10">
    <property type="entry name" value="Winged helix-like DNA-binding domain superfamily/Winged helix DNA-binding domain"/>
    <property type="match status" value="1"/>
</dbReference>
<dbReference type="EMBL" id="AEUP01000029">
    <property type="protein sequence ID" value="EGE47490.1"/>
    <property type="molecule type" value="Genomic_DNA"/>
</dbReference>
<evidence type="ECO:0000256" key="1">
    <source>
        <dbReference type="ARBA" id="ARBA00009437"/>
    </source>
</evidence>
<dbReference type="PANTHER" id="PTHR30346:SF10">
    <property type="entry name" value="TRANSCRIPTIONAL REGULATOR OF OXIDATIVE STRESS OXYR"/>
    <property type="match status" value="1"/>
</dbReference>